<dbReference type="EMBL" id="NOUV01000014">
    <property type="protein sequence ID" value="PDX86541.1"/>
    <property type="molecule type" value="Genomic_DNA"/>
</dbReference>
<evidence type="ECO:0008006" key="5">
    <source>
        <dbReference type="Google" id="ProtNLM"/>
    </source>
</evidence>
<feature type="region of interest" description="Disordered" evidence="1">
    <location>
        <begin position="35"/>
        <end position="55"/>
    </location>
</feature>
<accession>A0A2A7B5E7</accession>
<proteinExistence type="predicted"/>
<comment type="caution">
    <text evidence="3">The sequence shown here is derived from an EMBL/GenBank/DDBJ whole genome shotgun (WGS) entry which is preliminary data.</text>
</comment>
<reference evidence="3 4" key="1">
    <citation type="journal article" date="2017" name="Front. Microbiol.">
        <title>New Insights into the Diversity of the Genus Faecalibacterium.</title>
        <authorList>
            <person name="Benevides L."/>
            <person name="Burman S."/>
            <person name="Martin R."/>
            <person name="Robert V."/>
            <person name="Thomas M."/>
            <person name="Miquel S."/>
            <person name="Chain F."/>
            <person name="Sokol H."/>
            <person name="Bermudez-Humaran L.G."/>
            <person name="Morrison M."/>
            <person name="Langella P."/>
            <person name="Azevedo V.A."/>
            <person name="Chatel J.M."/>
            <person name="Soares S."/>
        </authorList>
    </citation>
    <scope>NUCLEOTIDE SEQUENCE [LARGE SCALE GENOMIC DNA]</scope>
    <source>
        <strain evidence="3 4">AHMP21</strain>
    </source>
</reference>
<evidence type="ECO:0000313" key="4">
    <source>
        <dbReference type="Proteomes" id="UP000220904"/>
    </source>
</evidence>
<feature type="chain" id="PRO_5038446059" description="Lipoprotein" evidence="2">
    <location>
        <begin position="31"/>
        <end position="243"/>
    </location>
</feature>
<protein>
    <recommendedName>
        <fullName evidence="5">Lipoprotein</fullName>
    </recommendedName>
</protein>
<dbReference type="Proteomes" id="UP000220904">
    <property type="component" value="Unassembled WGS sequence"/>
</dbReference>
<dbReference type="AlphaFoldDB" id="A0A2A7B5E7"/>
<feature type="compositionally biased region" description="Low complexity" evidence="1">
    <location>
        <begin position="104"/>
        <end position="126"/>
    </location>
</feature>
<keyword evidence="2" id="KW-0732">Signal</keyword>
<feature type="region of interest" description="Disordered" evidence="1">
    <location>
        <begin position="96"/>
        <end position="126"/>
    </location>
</feature>
<evidence type="ECO:0000313" key="3">
    <source>
        <dbReference type="EMBL" id="PDX86541.1"/>
    </source>
</evidence>
<name>A0A2A7B5E7_9FIRM</name>
<evidence type="ECO:0000256" key="2">
    <source>
        <dbReference type="SAM" id="SignalP"/>
    </source>
</evidence>
<organism evidence="3 4">
    <name type="scientific">Faecalibacterium prausnitzii</name>
    <dbReference type="NCBI Taxonomy" id="853"/>
    <lineage>
        <taxon>Bacteria</taxon>
        <taxon>Bacillati</taxon>
        <taxon>Bacillota</taxon>
        <taxon>Clostridia</taxon>
        <taxon>Eubacteriales</taxon>
        <taxon>Oscillospiraceae</taxon>
        <taxon>Faecalibacterium</taxon>
    </lineage>
</organism>
<dbReference type="RefSeq" id="WP_097792413.1">
    <property type="nucleotide sequence ID" value="NZ_NOUV01000014.1"/>
</dbReference>
<sequence>MKRHSRNTLVSLTALALGATVLLTGCSEDAAGSTAETASAPAAPVQSSDTTATGATAAQTSELLASLTHEEMEELISGSTTLAELEQKRFNLASSGTSDAATVSPEDAAAAQAPAASSTSASPAEAPSSYDVELQALINQLYAVKANAESGLNSAIQSAKDEYHALPADKQTATRKVSIVMGKSSELQKLEADCDKQVDAIVEKMRTLLQENGQSTELADQVKASYKAQKSAMYASLKSQLLG</sequence>
<feature type="signal peptide" evidence="2">
    <location>
        <begin position="1"/>
        <end position="30"/>
    </location>
</feature>
<evidence type="ECO:0000256" key="1">
    <source>
        <dbReference type="SAM" id="MobiDB-lite"/>
    </source>
</evidence>
<dbReference type="OrthoDB" id="9990961at2"/>
<dbReference type="PROSITE" id="PS51257">
    <property type="entry name" value="PROKAR_LIPOPROTEIN"/>
    <property type="match status" value="1"/>
</dbReference>
<gene>
    <name evidence="3" type="ORF">CHR60_07285</name>
</gene>